<feature type="compositionally biased region" description="Polar residues" evidence="1">
    <location>
        <begin position="196"/>
        <end position="223"/>
    </location>
</feature>
<keyword evidence="3" id="KW-1185">Reference proteome</keyword>
<dbReference type="Proteomes" id="UP000242519">
    <property type="component" value="Unassembled WGS sequence"/>
</dbReference>
<dbReference type="EMBL" id="MZNU01000102">
    <property type="protein sequence ID" value="OWP04548.1"/>
    <property type="molecule type" value="Genomic_DNA"/>
</dbReference>
<feature type="compositionally biased region" description="Low complexity" evidence="1">
    <location>
        <begin position="445"/>
        <end position="458"/>
    </location>
</feature>
<dbReference type="STRING" id="503106.A0A218Z984"/>
<feature type="compositionally biased region" description="Polar residues" evidence="1">
    <location>
        <begin position="152"/>
        <end position="166"/>
    </location>
</feature>
<accession>A0A218Z984</accession>
<protein>
    <recommendedName>
        <fullName evidence="4">Oxidoreductase-like protein</fullName>
    </recommendedName>
</protein>
<reference evidence="2 3" key="1">
    <citation type="submission" date="2017-04" db="EMBL/GenBank/DDBJ databases">
        <title>Draft genome sequence of Marssonina coronaria NL1: causal agent of apple blotch.</title>
        <authorList>
            <person name="Cheng Q."/>
        </authorList>
    </citation>
    <scope>NUCLEOTIDE SEQUENCE [LARGE SCALE GENOMIC DNA]</scope>
    <source>
        <strain evidence="2 3">NL1</strain>
    </source>
</reference>
<gene>
    <name evidence="2" type="ORF">B2J93_1407</name>
</gene>
<dbReference type="AlphaFoldDB" id="A0A218Z984"/>
<evidence type="ECO:0000256" key="1">
    <source>
        <dbReference type="SAM" id="MobiDB-lite"/>
    </source>
</evidence>
<feature type="region of interest" description="Disordered" evidence="1">
    <location>
        <begin position="444"/>
        <end position="515"/>
    </location>
</feature>
<feature type="region of interest" description="Disordered" evidence="1">
    <location>
        <begin position="85"/>
        <end position="232"/>
    </location>
</feature>
<evidence type="ECO:0000313" key="3">
    <source>
        <dbReference type="Proteomes" id="UP000242519"/>
    </source>
</evidence>
<comment type="caution">
    <text evidence="2">The sequence shown here is derived from an EMBL/GenBank/DDBJ whole genome shotgun (WGS) entry which is preliminary data.</text>
</comment>
<feature type="region of interest" description="Disordered" evidence="1">
    <location>
        <begin position="397"/>
        <end position="422"/>
    </location>
</feature>
<feature type="region of interest" description="Disordered" evidence="1">
    <location>
        <begin position="1"/>
        <end position="30"/>
    </location>
</feature>
<dbReference type="OrthoDB" id="5426191at2759"/>
<evidence type="ECO:0000313" key="2">
    <source>
        <dbReference type="EMBL" id="OWP04548.1"/>
    </source>
</evidence>
<feature type="compositionally biased region" description="Polar residues" evidence="1">
    <location>
        <begin position="247"/>
        <end position="258"/>
    </location>
</feature>
<name>A0A218Z984_9HELO</name>
<organism evidence="2 3">
    <name type="scientific">Diplocarpon coronariae</name>
    <dbReference type="NCBI Taxonomy" id="2795749"/>
    <lineage>
        <taxon>Eukaryota</taxon>
        <taxon>Fungi</taxon>
        <taxon>Dikarya</taxon>
        <taxon>Ascomycota</taxon>
        <taxon>Pezizomycotina</taxon>
        <taxon>Leotiomycetes</taxon>
        <taxon>Helotiales</taxon>
        <taxon>Drepanopezizaceae</taxon>
        <taxon>Diplocarpon</taxon>
    </lineage>
</organism>
<feature type="region of interest" description="Disordered" evidence="1">
    <location>
        <begin position="247"/>
        <end position="281"/>
    </location>
</feature>
<feature type="compositionally biased region" description="Basic and acidic residues" evidence="1">
    <location>
        <begin position="182"/>
        <end position="191"/>
    </location>
</feature>
<feature type="region of interest" description="Disordered" evidence="1">
    <location>
        <begin position="346"/>
        <end position="368"/>
    </location>
</feature>
<proteinExistence type="predicted"/>
<dbReference type="InParanoid" id="A0A218Z984"/>
<sequence>MAPHVEAGSLSDITQLAGNPPKYPRNPTEAKREPLTLYIARIPGSRDIILTTLKPQLKNVTAADVASSLYFLHLSTADDARLLEDESGVTSEEPTLEKPLPRKPLPGAARSSLEFPRKPLPESALSRHMTVASRLSRPRDLSGSLKRKPVGSQFSTRNRPQATQETDPVGRKPLAPRASQSEYHDGRKELSGPENFRQSSSLQDQRVLPSSSDNFTDSGNSIAGNIATERDSSSDFSITIIRRDPSSGAQWNIGTVNGQPAIEDAQSRRSTSTPRPKRPYYDLSIHLTTPGYGYFRHPQQKDRVGSGAIALPSQPRTNSGFDRQVRMEGISFWNRSSMHLTRTLSDLSDRPPMARGKSSTGSFSADRPAIPLSLEDSQAKGYTFLSPWGGRCKFSTGPGGRSLRCKHSLPAPSRSMADSPLSVQPPAIVSDLRFNLPSSAIFTQSSTAAASRPRSSGGESKRFSIPTFRQIGNKLSSHGSSAHDNLLPRPHSSSSTAIYPSDQVGRPPLPPRPCSQTALRYSSEEDVSNILGSCRPCSYAGHASEEDDGARLDLSMGQENAGGGSRGKRAKLGKLIIYDEGLKMLDLVVASNMGVWWSVWECENR</sequence>
<evidence type="ECO:0008006" key="4">
    <source>
        <dbReference type="Google" id="ProtNLM"/>
    </source>
</evidence>
<feature type="compositionally biased region" description="Polar residues" evidence="1">
    <location>
        <begin position="473"/>
        <end position="483"/>
    </location>
</feature>